<feature type="active site" description="Proton acceptor" evidence="8">
    <location>
        <position position="63"/>
    </location>
</feature>
<dbReference type="UniPathway" id="UPA00035">
    <property type="reaction ID" value="UER00044"/>
</dbReference>
<evidence type="ECO:0000313" key="10">
    <source>
        <dbReference type="EMBL" id="ETX06142.1"/>
    </source>
</evidence>
<dbReference type="InterPro" id="IPR013785">
    <property type="entry name" value="Aldolase_TIM"/>
</dbReference>
<evidence type="ECO:0000256" key="2">
    <source>
        <dbReference type="ARBA" id="ARBA00011270"/>
    </source>
</evidence>
<feature type="active site" description="Proton acceptor" evidence="8">
    <location>
        <position position="52"/>
    </location>
</feature>
<evidence type="ECO:0000256" key="7">
    <source>
        <dbReference type="ARBA" id="ARBA00049047"/>
    </source>
</evidence>
<dbReference type="EMBL" id="AZHX01000777">
    <property type="protein sequence ID" value="ETX06142.1"/>
    <property type="molecule type" value="Genomic_DNA"/>
</dbReference>
<dbReference type="PROSITE" id="PS00167">
    <property type="entry name" value="TRP_SYNTHASE_ALPHA"/>
    <property type="match status" value="1"/>
</dbReference>
<comment type="pathway">
    <text evidence="1 8">Amino-acid biosynthesis; L-tryptophan biosynthesis; L-tryptophan from chorismate: step 5/5.</text>
</comment>
<dbReference type="InterPro" id="IPR002028">
    <property type="entry name" value="Trp_synthase_suA"/>
</dbReference>
<dbReference type="EC" id="4.2.1.20" evidence="8"/>
<keyword evidence="11" id="KW-1185">Reference proteome</keyword>
<evidence type="ECO:0000256" key="9">
    <source>
        <dbReference type="RuleBase" id="RU003662"/>
    </source>
</evidence>
<sequence>MRPAHTLETYVRERLKHKNMLLMTHAVVGAPSFDENMAMLEVMQRAGSDIVELQLPFSEPIADGPVFVRANQHALDAGVNWEQYFRFMERASKAFDFKILMMGYYNSVFQMGHETFSACLAEHGASGFIVGDLPPQEAGSLFTEAECFDLAPIMLMTPTNSMERLRQVAQYARGLVYCVARKGVTGAQTYMDQSLEAFIARCREVTSLPLGLGFGLRSGSDLQQIRDRVDIAIVGTALLEAWEQGGAAQYERLLREMVAAAS</sequence>
<dbReference type="GO" id="GO:0004834">
    <property type="term" value="F:tryptophan synthase activity"/>
    <property type="evidence" value="ECO:0007669"/>
    <property type="project" value="UniProtKB-UniRule"/>
</dbReference>
<dbReference type="PANTHER" id="PTHR43406:SF1">
    <property type="entry name" value="TRYPTOPHAN SYNTHASE ALPHA CHAIN, CHLOROPLASTIC"/>
    <property type="match status" value="1"/>
</dbReference>
<dbReference type="InterPro" id="IPR018204">
    <property type="entry name" value="Trp_synthase_alpha_AS"/>
</dbReference>
<dbReference type="CDD" id="cd04724">
    <property type="entry name" value="Tryptophan_synthase_alpha"/>
    <property type="match status" value="1"/>
</dbReference>
<dbReference type="NCBIfam" id="TIGR00262">
    <property type="entry name" value="trpA"/>
    <property type="match status" value="1"/>
</dbReference>
<protein>
    <recommendedName>
        <fullName evidence="8">Tryptophan synthase alpha chain</fullName>
        <ecNumber evidence="8">4.2.1.20</ecNumber>
    </recommendedName>
</protein>
<dbReference type="AlphaFoldDB" id="W4M937"/>
<evidence type="ECO:0000256" key="4">
    <source>
        <dbReference type="ARBA" id="ARBA00022822"/>
    </source>
</evidence>
<organism evidence="10 11">
    <name type="scientific">Candidatus Entotheonella gemina</name>
    <dbReference type="NCBI Taxonomy" id="1429439"/>
    <lineage>
        <taxon>Bacteria</taxon>
        <taxon>Pseudomonadati</taxon>
        <taxon>Nitrospinota/Tectimicrobiota group</taxon>
        <taxon>Candidatus Tectimicrobiota</taxon>
        <taxon>Candidatus Entotheonellia</taxon>
        <taxon>Candidatus Entotheonellales</taxon>
        <taxon>Candidatus Entotheonellaceae</taxon>
        <taxon>Candidatus Entotheonella</taxon>
    </lineage>
</organism>
<dbReference type="PANTHER" id="PTHR43406">
    <property type="entry name" value="TRYPTOPHAN SYNTHASE, ALPHA CHAIN"/>
    <property type="match status" value="1"/>
</dbReference>
<comment type="catalytic activity">
    <reaction evidence="7 8">
        <text>(1S,2R)-1-C-(indol-3-yl)glycerol 3-phosphate + L-serine = D-glyceraldehyde 3-phosphate + L-tryptophan + H2O</text>
        <dbReference type="Rhea" id="RHEA:10532"/>
        <dbReference type="ChEBI" id="CHEBI:15377"/>
        <dbReference type="ChEBI" id="CHEBI:33384"/>
        <dbReference type="ChEBI" id="CHEBI:57912"/>
        <dbReference type="ChEBI" id="CHEBI:58866"/>
        <dbReference type="ChEBI" id="CHEBI:59776"/>
        <dbReference type="EC" id="4.2.1.20"/>
    </reaction>
</comment>
<proteinExistence type="inferred from homology"/>
<evidence type="ECO:0000256" key="5">
    <source>
        <dbReference type="ARBA" id="ARBA00023141"/>
    </source>
</evidence>
<gene>
    <name evidence="8" type="primary">trpA</name>
    <name evidence="10" type="ORF">ETSY2_18895</name>
</gene>
<evidence type="ECO:0000256" key="8">
    <source>
        <dbReference type="HAMAP-Rule" id="MF_00131"/>
    </source>
</evidence>
<dbReference type="HAMAP" id="MF_00131">
    <property type="entry name" value="Trp_synth_alpha"/>
    <property type="match status" value="1"/>
</dbReference>
<evidence type="ECO:0000256" key="3">
    <source>
        <dbReference type="ARBA" id="ARBA00022605"/>
    </source>
</evidence>
<dbReference type="Proteomes" id="UP000019140">
    <property type="component" value="Unassembled WGS sequence"/>
</dbReference>
<dbReference type="InterPro" id="IPR011060">
    <property type="entry name" value="RibuloseP-bd_barrel"/>
</dbReference>
<name>W4M937_9BACT</name>
<accession>W4M937</accession>
<dbReference type="Pfam" id="PF00290">
    <property type="entry name" value="Trp_syntA"/>
    <property type="match status" value="1"/>
</dbReference>
<comment type="similarity">
    <text evidence="8 9">Belongs to the TrpA family.</text>
</comment>
<dbReference type="GO" id="GO:0005829">
    <property type="term" value="C:cytosol"/>
    <property type="evidence" value="ECO:0007669"/>
    <property type="project" value="TreeGrafter"/>
</dbReference>
<dbReference type="SUPFAM" id="SSF51366">
    <property type="entry name" value="Ribulose-phoshate binding barrel"/>
    <property type="match status" value="1"/>
</dbReference>
<dbReference type="HOGENOM" id="CLU_016734_0_0_7"/>
<dbReference type="Gene3D" id="3.20.20.70">
    <property type="entry name" value="Aldolase class I"/>
    <property type="match status" value="1"/>
</dbReference>
<evidence type="ECO:0000313" key="11">
    <source>
        <dbReference type="Proteomes" id="UP000019140"/>
    </source>
</evidence>
<keyword evidence="6 8" id="KW-0456">Lyase</keyword>
<reference evidence="10 11" key="1">
    <citation type="journal article" date="2014" name="Nature">
        <title>An environmental bacterial taxon with a large and distinct metabolic repertoire.</title>
        <authorList>
            <person name="Wilson M.C."/>
            <person name="Mori T."/>
            <person name="Ruckert C."/>
            <person name="Uria A.R."/>
            <person name="Helf M.J."/>
            <person name="Takada K."/>
            <person name="Gernert C."/>
            <person name="Steffens U.A."/>
            <person name="Heycke N."/>
            <person name="Schmitt S."/>
            <person name="Rinke C."/>
            <person name="Helfrich E.J."/>
            <person name="Brachmann A.O."/>
            <person name="Gurgui C."/>
            <person name="Wakimoto T."/>
            <person name="Kracht M."/>
            <person name="Crusemann M."/>
            <person name="Hentschel U."/>
            <person name="Abe I."/>
            <person name="Matsunaga S."/>
            <person name="Kalinowski J."/>
            <person name="Takeyama H."/>
            <person name="Piel J."/>
        </authorList>
    </citation>
    <scope>NUCLEOTIDE SEQUENCE [LARGE SCALE GENOMIC DNA]</scope>
    <source>
        <strain evidence="11">TSY2</strain>
    </source>
</reference>
<evidence type="ECO:0000256" key="6">
    <source>
        <dbReference type="ARBA" id="ARBA00023239"/>
    </source>
</evidence>
<keyword evidence="4 8" id="KW-0822">Tryptophan biosynthesis</keyword>
<comment type="function">
    <text evidence="8">The alpha subunit is responsible for the aldol cleavage of indoleglycerol phosphate to indole and glyceraldehyde 3-phosphate.</text>
</comment>
<comment type="subunit">
    <text evidence="2 8">Tetramer of two alpha and two beta chains.</text>
</comment>
<evidence type="ECO:0000256" key="1">
    <source>
        <dbReference type="ARBA" id="ARBA00004733"/>
    </source>
</evidence>
<comment type="caution">
    <text evidence="10">The sequence shown here is derived from an EMBL/GenBank/DDBJ whole genome shotgun (WGS) entry which is preliminary data.</text>
</comment>
<dbReference type="PATRIC" id="fig|1429439.4.peg.3202"/>
<keyword evidence="3 8" id="KW-0028">Amino-acid biosynthesis</keyword>
<keyword evidence="5 8" id="KW-0057">Aromatic amino acid biosynthesis</keyword>